<dbReference type="SMART" id="SM00060">
    <property type="entry name" value="FN3"/>
    <property type="match status" value="6"/>
</dbReference>
<evidence type="ECO:0000256" key="12">
    <source>
        <dbReference type="SAM" id="MobiDB-lite"/>
    </source>
</evidence>
<dbReference type="Pfam" id="PF00041">
    <property type="entry name" value="fn3"/>
    <property type="match status" value="3"/>
</dbReference>
<comment type="catalytic activity">
    <reaction evidence="11">
        <text>O-phospho-L-tyrosyl-[protein] + H2O = L-tyrosyl-[protein] + phosphate</text>
        <dbReference type="Rhea" id="RHEA:10684"/>
        <dbReference type="Rhea" id="RHEA-COMP:10136"/>
        <dbReference type="Rhea" id="RHEA-COMP:20101"/>
        <dbReference type="ChEBI" id="CHEBI:15377"/>
        <dbReference type="ChEBI" id="CHEBI:43474"/>
        <dbReference type="ChEBI" id="CHEBI:46858"/>
        <dbReference type="ChEBI" id="CHEBI:61978"/>
        <dbReference type="EC" id="3.1.3.48"/>
    </reaction>
</comment>
<evidence type="ECO:0000259" key="15">
    <source>
        <dbReference type="PROSITE" id="PS50056"/>
    </source>
</evidence>
<protein>
    <recommendedName>
        <fullName evidence="2">protein-tyrosine-phosphatase</fullName>
        <ecNumber evidence="2">3.1.3.48</ecNumber>
    </recommendedName>
</protein>
<dbReference type="InterPro" id="IPR000242">
    <property type="entry name" value="PTP_cat"/>
</dbReference>
<keyword evidence="5" id="KW-0677">Repeat</keyword>
<evidence type="ECO:0000313" key="17">
    <source>
        <dbReference type="EMBL" id="EFN89816.1"/>
    </source>
</evidence>
<dbReference type="GO" id="GO:0009653">
    <property type="term" value="P:anatomical structure morphogenesis"/>
    <property type="evidence" value="ECO:0007669"/>
    <property type="project" value="UniProtKB-ARBA"/>
</dbReference>
<feature type="transmembrane region" description="Helical" evidence="13">
    <location>
        <begin position="1035"/>
        <end position="1058"/>
    </location>
</feature>
<organism evidence="18">
    <name type="scientific">Harpegnathos saltator</name>
    <name type="common">Jerdon's jumping ant</name>
    <dbReference type="NCBI Taxonomy" id="610380"/>
    <lineage>
        <taxon>Eukaryota</taxon>
        <taxon>Metazoa</taxon>
        <taxon>Ecdysozoa</taxon>
        <taxon>Arthropoda</taxon>
        <taxon>Hexapoda</taxon>
        <taxon>Insecta</taxon>
        <taxon>Pterygota</taxon>
        <taxon>Neoptera</taxon>
        <taxon>Endopterygota</taxon>
        <taxon>Hymenoptera</taxon>
        <taxon>Apocrita</taxon>
        <taxon>Aculeata</taxon>
        <taxon>Formicoidea</taxon>
        <taxon>Formicidae</taxon>
        <taxon>Ponerinae</taxon>
        <taxon>Ponerini</taxon>
        <taxon>Harpegnathos</taxon>
    </lineage>
</organism>
<dbReference type="InterPro" id="IPR029021">
    <property type="entry name" value="Prot-tyrosine_phosphatase-like"/>
</dbReference>
<keyword evidence="4" id="KW-0732">Signal</keyword>
<evidence type="ECO:0000259" key="16">
    <source>
        <dbReference type="PROSITE" id="PS50853"/>
    </source>
</evidence>
<dbReference type="PRINTS" id="PR00700">
    <property type="entry name" value="PRTYPHPHTASE"/>
</dbReference>
<evidence type="ECO:0000256" key="3">
    <source>
        <dbReference type="ARBA" id="ARBA00022692"/>
    </source>
</evidence>
<evidence type="ECO:0000256" key="2">
    <source>
        <dbReference type="ARBA" id="ARBA00013064"/>
    </source>
</evidence>
<evidence type="ECO:0000256" key="11">
    <source>
        <dbReference type="ARBA" id="ARBA00051722"/>
    </source>
</evidence>
<comment type="subcellular location">
    <subcellularLocation>
        <location evidence="1">Membrane</location>
        <topology evidence="1">Single-pass type I membrane protein</topology>
    </subcellularLocation>
</comment>
<evidence type="ECO:0000256" key="9">
    <source>
        <dbReference type="ARBA" id="ARBA00023136"/>
    </source>
</evidence>
<dbReference type="PANTHER" id="PTHR46957:SF3">
    <property type="entry name" value="CYTOKINE RECEPTOR"/>
    <property type="match status" value="1"/>
</dbReference>
<evidence type="ECO:0000256" key="4">
    <source>
        <dbReference type="ARBA" id="ARBA00022729"/>
    </source>
</evidence>
<dbReference type="InterPro" id="IPR050713">
    <property type="entry name" value="RTP_Phos/Ushers"/>
</dbReference>
<evidence type="ECO:0000256" key="13">
    <source>
        <dbReference type="SAM" id="Phobius"/>
    </source>
</evidence>
<keyword evidence="8 13" id="KW-1133">Transmembrane helix</keyword>
<dbReference type="OrthoDB" id="5854685at2759"/>
<feature type="domain" description="Tyrosine-protein phosphatase" evidence="14">
    <location>
        <begin position="1103"/>
        <end position="1360"/>
    </location>
</feature>
<dbReference type="EMBL" id="GL445323">
    <property type="protein sequence ID" value="EFN89816.1"/>
    <property type="molecule type" value="Genomic_DNA"/>
</dbReference>
<dbReference type="EC" id="3.1.3.48" evidence="2"/>
<reference evidence="17 18" key="1">
    <citation type="journal article" date="2010" name="Science">
        <title>Genomic comparison of the ants Camponotus floridanus and Harpegnathos saltator.</title>
        <authorList>
            <person name="Bonasio R."/>
            <person name="Zhang G."/>
            <person name="Ye C."/>
            <person name="Mutti N.S."/>
            <person name="Fang X."/>
            <person name="Qin N."/>
            <person name="Donahue G."/>
            <person name="Yang P."/>
            <person name="Li Q."/>
            <person name="Li C."/>
            <person name="Zhang P."/>
            <person name="Huang Z."/>
            <person name="Berger S.L."/>
            <person name="Reinberg D."/>
            <person name="Wang J."/>
            <person name="Liebig J."/>
        </authorList>
    </citation>
    <scope>NUCLEOTIDE SEQUENCE [LARGE SCALE GENOMIC DNA]</scope>
    <source>
        <strain evidence="17 18">R22 G/1</strain>
    </source>
</reference>
<dbReference type="FunCoup" id="E2B3D8">
    <property type="interactions" value="32"/>
</dbReference>
<dbReference type="FunFam" id="3.90.190.10:FF:000102">
    <property type="entry name" value="Receptor-type tyrosine-protein phosphatase"/>
    <property type="match status" value="1"/>
</dbReference>
<feature type="domain" description="Fibronectin type-III" evidence="16">
    <location>
        <begin position="442"/>
        <end position="530"/>
    </location>
</feature>
<keyword evidence="6" id="KW-0378">Hydrolase</keyword>
<gene>
    <name evidence="17" type="ORF">EAI_14006</name>
</gene>
<keyword evidence="18" id="KW-1185">Reference proteome</keyword>
<dbReference type="InterPro" id="IPR003595">
    <property type="entry name" value="Tyr_Pase_cat"/>
</dbReference>
<dbReference type="SMART" id="SM00194">
    <property type="entry name" value="PTPc"/>
    <property type="match status" value="1"/>
</dbReference>
<dbReference type="SUPFAM" id="SSF49265">
    <property type="entry name" value="Fibronectin type III"/>
    <property type="match status" value="4"/>
</dbReference>
<dbReference type="InterPro" id="IPR041201">
    <property type="entry name" value="PTPRJ_TM"/>
</dbReference>
<dbReference type="PANTHER" id="PTHR46957">
    <property type="entry name" value="CYTOKINE RECEPTOR"/>
    <property type="match status" value="1"/>
</dbReference>
<keyword evidence="9 13" id="KW-0472">Membrane</keyword>
<evidence type="ECO:0000256" key="8">
    <source>
        <dbReference type="ARBA" id="ARBA00022989"/>
    </source>
</evidence>
<dbReference type="STRING" id="610380.E2B3D8"/>
<evidence type="ECO:0000256" key="10">
    <source>
        <dbReference type="ARBA" id="ARBA00023180"/>
    </source>
</evidence>
<feature type="domain" description="Fibronectin type-III" evidence="16">
    <location>
        <begin position="643"/>
        <end position="748"/>
    </location>
</feature>
<dbReference type="PROSITE" id="PS00383">
    <property type="entry name" value="TYR_PHOSPHATASE_1"/>
    <property type="match status" value="1"/>
</dbReference>
<dbReference type="InterPro" id="IPR000387">
    <property type="entry name" value="Tyr_Pase_dom"/>
</dbReference>
<sequence>MFVNFWEISLGFVENNLFFPATSLGFSNINGNMILEKHLVLLIHALYFLCARCDDDAFTSRETTIVTSMELSHDLGSTESLMCCDSTTMSGLTSQDPGSTSSLDGSTIYEHSTTIMYESSTDNQDKYLKTDIQADSNTDETSTSSTSFLSTVDETFLPSTLPFSSTVAETPSSTSSYLSTVDETLLSSTSPFSSTVTKTFSSTSSSSSTIDETSSSSTVDFSTQTAKTTDVPDNVTSSSTVDPTCDSSWPINATDYMREVVDLKRDEIGTEWVVLSWDPPCIVTTNVSIKYSVERCDHEQNCNQTIGYETSHNVTDLDACTQYTFVVKIITNFWTSNGVKLQAATDNAIPEIGEVRSLSVGAFDVNTVQLTWLAPEKHANCVSNYSILQCIGQSCNATTVSAVNYTANNLEMCTQYNFTVKTLTLTVESAGVNTSATTASPIPSELQSMIIISSNFSLAVQWEPPQSGLTCLKHYRVVVAPVNISFTTVETNVTISNLYACVSYSVSVNAVNKDNQDGPVTCKTKETSQTRTNPPTLHTGDLVTVDSISIIVSIQRDNNRCLLNTLVATCNYTSTNGTGFELMNGVATENIDPKSAEGSFIFMNMTVKKLSPFTEYICKAYVINMGGQSDNSNGVTAQTMEDVPSPPSFLVMNITESQFSLTWNRPEYLAGNVEDYEIALAWMPLFPVPAWCTPEVPNSDEIMKLNDTQSYDYHKAKAYRQYKIRMRAKTGAGWGSFGALQTIQSNAAISDVVSKFEYKIEANPKDTNTLDTILTWGIPCSLNGKLDVFNVSVHGTRDGYENHTFSILEECIDYVDNDYICLVNLKELKGEYNYTFSVYPKILQVDTPGPMTSQAGILYPAGIPPLPDDEYVKWITIDPFKAIKSTTTATVLLPLFYDTNGNIKYYAIMVSELGYNKPTSTRFNLKEKSWPNVSSWKEAMMSDFSITYQATRPKWNPYPSNIADYGRMKAVKFVIGADTVCKDISSNDANARSPVYCNGPLKPDTWYHVRIRAFTEGGYADSQIFVVKTNAELNVAIVIGVVFGILFLGILTTMMLLVRKCSPYVVLRRFLHSDMPGSPVPAPFTRKKFIAHCQQLVDNPGKLSNEFRLLQTLSVDLQMPTNSACLQANRKKNRYSDILPYDFSRVKLEVIDNDPNTDYINASFIRGYTGEDEYIACQGPKEETTYDFWRMVDQYNINIIVMLTQLVEKGKEKCHQYYPTIRETFRYENMTIRCTSELDFRTYTQRTLVLQKENKKRSIIQLHFKDWPDHDVPEDFDPMINFCQIMRRNISASKGFVVVHCSAGIGRTGTLIAIDILLQHLRDNRKLDIFGTVYRLRHHRINMVQREVNISQTYFSIYRYFYKCSYNAESKINPFYISRANTLIYIIVSNKYSRILIS</sequence>
<name>E2B3D8_HARSA</name>
<evidence type="ECO:0000313" key="18">
    <source>
        <dbReference type="Proteomes" id="UP000008237"/>
    </source>
</evidence>
<evidence type="ECO:0000259" key="14">
    <source>
        <dbReference type="PROSITE" id="PS50055"/>
    </source>
</evidence>
<dbReference type="PROSITE" id="PS50853">
    <property type="entry name" value="FN3"/>
    <property type="match status" value="3"/>
</dbReference>
<proteinExistence type="predicted"/>
<evidence type="ECO:0000256" key="6">
    <source>
        <dbReference type="ARBA" id="ARBA00022801"/>
    </source>
</evidence>
<accession>E2B3D8</accession>
<dbReference type="InParanoid" id="E2B3D8"/>
<feature type="domain" description="Fibronectin type-III" evidence="16">
    <location>
        <begin position="259"/>
        <end position="352"/>
    </location>
</feature>
<dbReference type="Gene3D" id="2.60.40.10">
    <property type="entry name" value="Immunoglobulins"/>
    <property type="match status" value="4"/>
</dbReference>
<evidence type="ECO:0000256" key="5">
    <source>
        <dbReference type="ARBA" id="ARBA00022737"/>
    </source>
</evidence>
<dbReference type="InterPro" id="IPR036116">
    <property type="entry name" value="FN3_sf"/>
</dbReference>
<dbReference type="CDD" id="cd00047">
    <property type="entry name" value="PTPc"/>
    <property type="match status" value="1"/>
</dbReference>
<keyword evidence="7" id="KW-0904">Protein phosphatase</keyword>
<dbReference type="InterPro" id="IPR013783">
    <property type="entry name" value="Ig-like_fold"/>
</dbReference>
<dbReference type="Pfam" id="PF00102">
    <property type="entry name" value="Y_phosphatase"/>
    <property type="match status" value="1"/>
</dbReference>
<dbReference type="InterPro" id="IPR016130">
    <property type="entry name" value="Tyr_Pase_AS"/>
</dbReference>
<dbReference type="Pfam" id="PF18861">
    <property type="entry name" value="PTP_tm"/>
    <property type="match status" value="1"/>
</dbReference>
<dbReference type="SUPFAM" id="SSF52799">
    <property type="entry name" value="(Phosphotyrosine protein) phosphatases II"/>
    <property type="match status" value="1"/>
</dbReference>
<evidence type="ECO:0000256" key="1">
    <source>
        <dbReference type="ARBA" id="ARBA00004479"/>
    </source>
</evidence>
<feature type="compositionally biased region" description="Polar residues" evidence="12">
    <location>
        <begin position="219"/>
        <end position="228"/>
    </location>
</feature>
<feature type="compositionally biased region" description="Low complexity" evidence="12">
    <location>
        <begin position="189"/>
        <end position="218"/>
    </location>
</feature>
<dbReference type="CDD" id="cd00063">
    <property type="entry name" value="FN3"/>
    <property type="match status" value="4"/>
</dbReference>
<keyword evidence="10" id="KW-0325">Glycoprotein</keyword>
<feature type="domain" description="Tyrosine specific protein phosphatases" evidence="15">
    <location>
        <begin position="1277"/>
        <end position="1351"/>
    </location>
</feature>
<keyword evidence="3 13" id="KW-0812">Transmembrane</keyword>
<dbReference type="GO" id="GO:0048666">
    <property type="term" value="P:neuron development"/>
    <property type="evidence" value="ECO:0007669"/>
    <property type="project" value="UniProtKB-ARBA"/>
</dbReference>
<dbReference type="GO" id="GO:0004725">
    <property type="term" value="F:protein tyrosine phosphatase activity"/>
    <property type="evidence" value="ECO:0007669"/>
    <property type="project" value="UniProtKB-EC"/>
</dbReference>
<dbReference type="Gene3D" id="3.90.190.10">
    <property type="entry name" value="Protein tyrosine phosphatase superfamily"/>
    <property type="match status" value="1"/>
</dbReference>
<feature type="region of interest" description="Disordered" evidence="12">
    <location>
        <begin position="189"/>
        <end position="242"/>
    </location>
</feature>
<dbReference type="Proteomes" id="UP000008237">
    <property type="component" value="Unassembled WGS sequence"/>
</dbReference>
<evidence type="ECO:0000256" key="7">
    <source>
        <dbReference type="ARBA" id="ARBA00022912"/>
    </source>
</evidence>
<dbReference type="PROSITE" id="PS50056">
    <property type="entry name" value="TYR_PHOSPHATASE_2"/>
    <property type="match status" value="1"/>
</dbReference>
<dbReference type="OMA" id="GNTIKCH"/>
<dbReference type="InterPro" id="IPR003961">
    <property type="entry name" value="FN3_dom"/>
</dbReference>
<dbReference type="SMART" id="SM00404">
    <property type="entry name" value="PTPc_motif"/>
    <property type="match status" value="1"/>
</dbReference>
<dbReference type="PROSITE" id="PS50055">
    <property type="entry name" value="TYR_PHOSPHATASE_PTP"/>
    <property type="match status" value="1"/>
</dbReference>
<dbReference type="GO" id="GO:0016020">
    <property type="term" value="C:membrane"/>
    <property type="evidence" value="ECO:0007669"/>
    <property type="project" value="UniProtKB-SubCell"/>
</dbReference>